<dbReference type="GO" id="GO:0005524">
    <property type="term" value="F:ATP binding"/>
    <property type="evidence" value="ECO:0007669"/>
    <property type="project" value="InterPro"/>
</dbReference>
<dbReference type="Gene3D" id="3.40.50.300">
    <property type="entry name" value="P-loop containing nucleotide triphosphate hydrolases"/>
    <property type="match status" value="1"/>
</dbReference>
<reference evidence="7 8" key="1">
    <citation type="submission" date="2011-02" db="EMBL/GenBank/DDBJ databases">
        <title>The Genome Sequence of Sphaeroforma arctica JP610.</title>
        <authorList>
            <consortium name="The Broad Institute Genome Sequencing Platform"/>
            <person name="Russ C."/>
            <person name="Cuomo C."/>
            <person name="Young S.K."/>
            <person name="Zeng Q."/>
            <person name="Gargeya S."/>
            <person name="Alvarado L."/>
            <person name="Berlin A."/>
            <person name="Chapman S.B."/>
            <person name="Chen Z."/>
            <person name="Freedman E."/>
            <person name="Gellesch M."/>
            <person name="Goldberg J."/>
            <person name="Griggs A."/>
            <person name="Gujja S."/>
            <person name="Heilman E."/>
            <person name="Heiman D."/>
            <person name="Howarth C."/>
            <person name="Mehta T."/>
            <person name="Neiman D."/>
            <person name="Pearson M."/>
            <person name="Roberts A."/>
            <person name="Saif S."/>
            <person name="Shea T."/>
            <person name="Shenoy N."/>
            <person name="Sisk P."/>
            <person name="Stolte C."/>
            <person name="Sykes S."/>
            <person name="White J."/>
            <person name="Yandava C."/>
            <person name="Burger G."/>
            <person name="Gray M.W."/>
            <person name="Holland P.W.H."/>
            <person name="King N."/>
            <person name="Lang F.B.F."/>
            <person name="Roger A.J."/>
            <person name="Ruiz-Trillo I."/>
            <person name="Haas B."/>
            <person name="Nusbaum C."/>
            <person name="Birren B."/>
        </authorList>
    </citation>
    <scope>NUCLEOTIDE SEQUENCE [LARGE SCALE GENOMIC DNA]</scope>
    <source>
        <strain evidence="7 8">JP610</strain>
    </source>
</reference>
<evidence type="ECO:0000256" key="2">
    <source>
        <dbReference type="ARBA" id="ARBA00022448"/>
    </source>
</evidence>
<dbReference type="STRING" id="667725.A0A0L0EY13"/>
<dbReference type="SUPFAM" id="SSF52540">
    <property type="entry name" value="P-loop containing nucleoside triphosphate hydrolases"/>
    <property type="match status" value="1"/>
</dbReference>
<sequence length="77" mass="8397">MDRVDEVIRDLDLAKVCNTRVGDDASGGLSGGQKRRVTVAIEMISNPSILFLDEPTSGLDAYGSLRLVHVLRKLADR</sequence>
<dbReference type="OrthoDB" id="66620at2759"/>
<evidence type="ECO:0000313" key="7">
    <source>
        <dbReference type="EMBL" id="KNC69331.1"/>
    </source>
</evidence>
<dbReference type="EMBL" id="KQ255774">
    <property type="protein sequence ID" value="KNC69331.1"/>
    <property type="molecule type" value="Genomic_DNA"/>
</dbReference>
<evidence type="ECO:0000256" key="5">
    <source>
        <dbReference type="ARBA" id="ARBA00023136"/>
    </source>
</evidence>
<accession>A0A0L0EY13</accession>
<dbReference type="GO" id="GO:0016020">
    <property type="term" value="C:membrane"/>
    <property type="evidence" value="ECO:0007669"/>
    <property type="project" value="UniProtKB-SubCell"/>
</dbReference>
<evidence type="ECO:0000256" key="4">
    <source>
        <dbReference type="ARBA" id="ARBA00022989"/>
    </source>
</evidence>
<dbReference type="GO" id="GO:0016887">
    <property type="term" value="F:ATP hydrolysis activity"/>
    <property type="evidence" value="ECO:0007669"/>
    <property type="project" value="InterPro"/>
</dbReference>
<evidence type="ECO:0000313" key="8">
    <source>
        <dbReference type="Proteomes" id="UP000054560"/>
    </source>
</evidence>
<dbReference type="PANTHER" id="PTHR48041">
    <property type="entry name" value="ABC TRANSPORTER G FAMILY MEMBER 28"/>
    <property type="match status" value="1"/>
</dbReference>
<dbReference type="eggNOG" id="KOG0065">
    <property type="taxonomic scope" value="Eukaryota"/>
</dbReference>
<keyword evidence="3" id="KW-0812">Transmembrane</keyword>
<keyword evidence="2" id="KW-0813">Transport</keyword>
<dbReference type="InterPro" id="IPR050352">
    <property type="entry name" value="ABCG_transporters"/>
</dbReference>
<dbReference type="GO" id="GO:0042626">
    <property type="term" value="F:ATPase-coupled transmembrane transporter activity"/>
    <property type="evidence" value="ECO:0007669"/>
    <property type="project" value="TreeGrafter"/>
</dbReference>
<dbReference type="Pfam" id="PF00005">
    <property type="entry name" value="ABC_tran"/>
    <property type="match status" value="1"/>
</dbReference>
<feature type="domain" description="ABC transporter" evidence="6">
    <location>
        <begin position="2"/>
        <end position="57"/>
    </location>
</feature>
<keyword evidence="8" id="KW-1185">Reference proteome</keyword>
<dbReference type="InterPro" id="IPR027417">
    <property type="entry name" value="P-loop_NTPase"/>
</dbReference>
<dbReference type="PANTHER" id="PTHR48041:SF139">
    <property type="entry name" value="PROTEIN SCARLET"/>
    <property type="match status" value="1"/>
</dbReference>
<evidence type="ECO:0000256" key="1">
    <source>
        <dbReference type="ARBA" id="ARBA00004141"/>
    </source>
</evidence>
<evidence type="ECO:0000259" key="6">
    <source>
        <dbReference type="Pfam" id="PF00005"/>
    </source>
</evidence>
<gene>
    <name evidence="7" type="ORF">SARC_18159</name>
</gene>
<feature type="non-terminal residue" evidence="7">
    <location>
        <position position="77"/>
    </location>
</feature>
<dbReference type="Proteomes" id="UP000054560">
    <property type="component" value="Unassembled WGS sequence"/>
</dbReference>
<dbReference type="AlphaFoldDB" id="A0A0L0EY13"/>
<proteinExistence type="predicted"/>
<organism evidence="7 8">
    <name type="scientific">Sphaeroforma arctica JP610</name>
    <dbReference type="NCBI Taxonomy" id="667725"/>
    <lineage>
        <taxon>Eukaryota</taxon>
        <taxon>Ichthyosporea</taxon>
        <taxon>Ichthyophonida</taxon>
        <taxon>Sphaeroforma</taxon>
    </lineage>
</organism>
<dbReference type="GeneID" id="25918663"/>
<comment type="subcellular location">
    <subcellularLocation>
        <location evidence="1">Membrane</location>
        <topology evidence="1">Multi-pass membrane protein</topology>
    </subcellularLocation>
</comment>
<keyword evidence="4" id="KW-1133">Transmembrane helix</keyword>
<name>A0A0L0EY13_9EUKA</name>
<protein>
    <recommendedName>
        <fullName evidence="6">ABC transporter domain-containing protein</fullName>
    </recommendedName>
</protein>
<dbReference type="RefSeq" id="XP_014143233.1">
    <property type="nucleotide sequence ID" value="XM_014287758.1"/>
</dbReference>
<keyword evidence="5" id="KW-0472">Membrane</keyword>
<evidence type="ECO:0000256" key="3">
    <source>
        <dbReference type="ARBA" id="ARBA00022692"/>
    </source>
</evidence>
<dbReference type="InterPro" id="IPR003439">
    <property type="entry name" value="ABC_transporter-like_ATP-bd"/>
</dbReference>